<dbReference type="RefSeq" id="XP_033450889.1">
    <property type="nucleotide sequence ID" value="XM_033591949.1"/>
</dbReference>
<dbReference type="OrthoDB" id="3942738at2759"/>
<name>A0A6A5RQC2_9PLEO</name>
<reference evidence="1" key="1">
    <citation type="journal article" date="2020" name="Stud. Mycol.">
        <title>101 Dothideomycetes genomes: a test case for predicting lifestyles and emergence of pathogens.</title>
        <authorList>
            <person name="Haridas S."/>
            <person name="Albert R."/>
            <person name="Binder M."/>
            <person name="Bloem J."/>
            <person name="Labutti K."/>
            <person name="Salamov A."/>
            <person name="Andreopoulos B."/>
            <person name="Baker S."/>
            <person name="Barry K."/>
            <person name="Bills G."/>
            <person name="Bluhm B."/>
            <person name="Cannon C."/>
            <person name="Castanera R."/>
            <person name="Culley D."/>
            <person name="Daum C."/>
            <person name="Ezra D."/>
            <person name="Gonzalez J."/>
            <person name="Henrissat B."/>
            <person name="Kuo A."/>
            <person name="Liang C."/>
            <person name="Lipzen A."/>
            <person name="Lutzoni F."/>
            <person name="Magnuson J."/>
            <person name="Mondo S."/>
            <person name="Nolan M."/>
            <person name="Ohm R."/>
            <person name="Pangilinan J."/>
            <person name="Park H.-J."/>
            <person name="Ramirez L."/>
            <person name="Alfaro M."/>
            <person name="Sun H."/>
            <person name="Tritt A."/>
            <person name="Yoshinaga Y."/>
            <person name="Zwiers L.-H."/>
            <person name="Turgeon B."/>
            <person name="Goodwin S."/>
            <person name="Spatafora J."/>
            <person name="Crous P."/>
            <person name="Grigoriev I."/>
        </authorList>
    </citation>
    <scope>NUCLEOTIDE SEQUENCE</scope>
    <source>
        <strain evidence="1">CBS 183.55</strain>
    </source>
</reference>
<dbReference type="EMBL" id="ML978963">
    <property type="protein sequence ID" value="KAF1930641.1"/>
    <property type="molecule type" value="Genomic_DNA"/>
</dbReference>
<evidence type="ECO:0000313" key="1">
    <source>
        <dbReference type="EMBL" id="KAF1930641.1"/>
    </source>
</evidence>
<protein>
    <recommendedName>
        <fullName evidence="3">HTH psq-type domain-containing protein</fullName>
    </recommendedName>
</protein>
<evidence type="ECO:0008006" key="3">
    <source>
        <dbReference type="Google" id="ProtNLM"/>
    </source>
</evidence>
<accession>A0A6A5RQC2</accession>
<evidence type="ECO:0000313" key="2">
    <source>
        <dbReference type="Proteomes" id="UP000800082"/>
    </source>
</evidence>
<keyword evidence="2" id="KW-1185">Reference proteome</keyword>
<organism evidence="1 2">
    <name type="scientific">Didymella exigua CBS 183.55</name>
    <dbReference type="NCBI Taxonomy" id="1150837"/>
    <lineage>
        <taxon>Eukaryota</taxon>
        <taxon>Fungi</taxon>
        <taxon>Dikarya</taxon>
        <taxon>Ascomycota</taxon>
        <taxon>Pezizomycotina</taxon>
        <taxon>Dothideomycetes</taxon>
        <taxon>Pleosporomycetidae</taxon>
        <taxon>Pleosporales</taxon>
        <taxon>Pleosporineae</taxon>
        <taxon>Didymellaceae</taxon>
        <taxon>Didymella</taxon>
    </lineage>
</organism>
<sequence>MSLQEALANCNSYDKDIPWRRIAKQHGVVRSTFTRTYRRETQPHQHKIIAQQRLTPQQEEELVSTM</sequence>
<feature type="non-terminal residue" evidence="1">
    <location>
        <position position="66"/>
    </location>
</feature>
<gene>
    <name evidence="1" type="ORF">M421DRAFT_418933</name>
</gene>
<dbReference type="GeneID" id="54349617"/>
<dbReference type="AlphaFoldDB" id="A0A6A5RQC2"/>
<proteinExistence type="predicted"/>
<dbReference type="Proteomes" id="UP000800082">
    <property type="component" value="Unassembled WGS sequence"/>
</dbReference>